<dbReference type="NCBIfam" id="NF004824">
    <property type="entry name" value="PRK06180.1"/>
    <property type="match status" value="1"/>
</dbReference>
<dbReference type="Gene3D" id="3.40.50.720">
    <property type="entry name" value="NAD(P)-binding Rossmann-like Domain"/>
    <property type="match status" value="1"/>
</dbReference>
<dbReference type="PANTHER" id="PTHR43976">
    <property type="entry name" value="SHORT CHAIN DEHYDROGENASE"/>
    <property type="match status" value="1"/>
</dbReference>
<evidence type="ECO:0000313" key="4">
    <source>
        <dbReference type="EMBL" id="MCF2500389.1"/>
    </source>
</evidence>
<comment type="similarity">
    <text evidence="1 3">Belongs to the short-chain dehydrogenases/reductases (SDR) family.</text>
</comment>
<dbReference type="NCBIfam" id="NF006114">
    <property type="entry name" value="PRK08263.1"/>
    <property type="match status" value="1"/>
</dbReference>
<organism evidence="4 5">
    <name type="scientific">Dyadobacter chenhuakuii</name>
    <dbReference type="NCBI Taxonomy" id="2909339"/>
    <lineage>
        <taxon>Bacteria</taxon>
        <taxon>Pseudomonadati</taxon>
        <taxon>Bacteroidota</taxon>
        <taxon>Cytophagia</taxon>
        <taxon>Cytophagales</taxon>
        <taxon>Spirosomataceae</taxon>
        <taxon>Dyadobacter</taxon>
    </lineage>
</organism>
<evidence type="ECO:0000256" key="3">
    <source>
        <dbReference type="RuleBase" id="RU000363"/>
    </source>
</evidence>
<comment type="caution">
    <text evidence="4">The sequence shown here is derived from an EMBL/GenBank/DDBJ whole genome shotgun (WGS) entry which is preliminary data.</text>
</comment>
<dbReference type="PRINTS" id="PR00081">
    <property type="entry name" value="GDHRDH"/>
</dbReference>
<dbReference type="InterPro" id="IPR051911">
    <property type="entry name" value="SDR_oxidoreductase"/>
</dbReference>
<dbReference type="AlphaFoldDB" id="A0A9X1QIM7"/>
<evidence type="ECO:0000256" key="1">
    <source>
        <dbReference type="ARBA" id="ARBA00006484"/>
    </source>
</evidence>
<dbReference type="Proteomes" id="UP001139411">
    <property type="component" value="Unassembled WGS sequence"/>
</dbReference>
<protein>
    <submittedName>
        <fullName evidence="4">Oxidoreductase</fullName>
    </submittedName>
</protein>
<dbReference type="SUPFAM" id="SSF51735">
    <property type="entry name" value="NAD(P)-binding Rossmann-fold domains"/>
    <property type="match status" value="1"/>
</dbReference>
<name>A0A9X1QIM7_9BACT</name>
<dbReference type="InterPro" id="IPR002347">
    <property type="entry name" value="SDR_fam"/>
</dbReference>
<evidence type="ECO:0000256" key="2">
    <source>
        <dbReference type="ARBA" id="ARBA00023002"/>
    </source>
</evidence>
<dbReference type="GO" id="GO:0016491">
    <property type="term" value="F:oxidoreductase activity"/>
    <property type="evidence" value="ECO:0007669"/>
    <property type="project" value="UniProtKB-KW"/>
</dbReference>
<reference evidence="4" key="1">
    <citation type="submission" date="2022-01" db="EMBL/GenBank/DDBJ databases">
        <title>Novel species in genus Dyadobacter.</title>
        <authorList>
            <person name="Ma C."/>
        </authorList>
    </citation>
    <scope>NUCLEOTIDE SEQUENCE</scope>
    <source>
        <strain evidence="4">CY357</strain>
    </source>
</reference>
<dbReference type="PRINTS" id="PR00080">
    <property type="entry name" value="SDRFAMILY"/>
</dbReference>
<dbReference type="RefSeq" id="WP_235178776.1">
    <property type="nucleotide sequence ID" value="NZ_JAKFFV010000011.1"/>
</dbReference>
<dbReference type="PROSITE" id="PS00061">
    <property type="entry name" value="ADH_SHORT"/>
    <property type="match status" value="1"/>
</dbReference>
<dbReference type="InterPro" id="IPR036291">
    <property type="entry name" value="NAD(P)-bd_dom_sf"/>
</dbReference>
<dbReference type="PANTHER" id="PTHR43976:SF16">
    <property type="entry name" value="SHORT-CHAIN DEHYDROGENASE_REDUCTASE FAMILY PROTEIN"/>
    <property type="match status" value="1"/>
</dbReference>
<gene>
    <name evidence="4" type="ORF">L0661_18855</name>
</gene>
<dbReference type="InterPro" id="IPR020904">
    <property type="entry name" value="Sc_DH/Rdtase_CS"/>
</dbReference>
<dbReference type="EMBL" id="JAKFFV010000011">
    <property type="protein sequence ID" value="MCF2500389.1"/>
    <property type="molecule type" value="Genomic_DNA"/>
</dbReference>
<dbReference type="CDD" id="cd05374">
    <property type="entry name" value="17beta-HSD-like_SDR_c"/>
    <property type="match status" value="1"/>
</dbReference>
<sequence>MSKTIFITGASRGFGKLWAEALLKRGDKVAASARNIAALDNLVATYGDKILPVQLDVNDRNAVNKAVAQVKEHFGSIDILINNAGYGVFGTVEETTEEQARAQMETNFFGLLWVTQAVLPVMRAQKSGHIIQVSSFLGLTTLPMLGLYNASKFAVEGLSETIASEVAHLGIKFTLIEPNGYATEWAGNSAVQTTSDIADYAPVRAAFAESGENPDGWGKPEATVDAILKVIDSENPPLRLLLGKVAYHGMNQVYTERLKDIQAWKDVSIAAHGH</sequence>
<evidence type="ECO:0000313" key="5">
    <source>
        <dbReference type="Proteomes" id="UP001139411"/>
    </source>
</evidence>
<proteinExistence type="inferred from homology"/>
<dbReference type="Pfam" id="PF00106">
    <property type="entry name" value="adh_short"/>
    <property type="match status" value="1"/>
</dbReference>
<accession>A0A9X1QIM7</accession>
<keyword evidence="2" id="KW-0560">Oxidoreductase</keyword>